<dbReference type="RefSeq" id="WP_335734214.1">
    <property type="nucleotide sequence ID" value="NZ_JALAAR010000001.1"/>
</dbReference>
<gene>
    <name evidence="2" type="ORF">MN202_00990</name>
</gene>
<evidence type="ECO:0000313" key="2">
    <source>
        <dbReference type="EMBL" id="MEH8015794.1"/>
    </source>
</evidence>
<feature type="compositionally biased region" description="Basic and acidic residues" evidence="1">
    <location>
        <begin position="1"/>
        <end position="24"/>
    </location>
</feature>
<keyword evidence="3" id="KW-1185">Reference proteome</keyword>
<name>A0ABU8C1K0_9GAMM</name>
<proteinExistence type="predicted"/>
<comment type="caution">
    <text evidence="2">The sequence shown here is derived from an EMBL/GenBank/DDBJ whole genome shotgun (WGS) entry which is preliminary data.</text>
</comment>
<evidence type="ECO:0000313" key="3">
    <source>
        <dbReference type="Proteomes" id="UP001375382"/>
    </source>
</evidence>
<evidence type="ECO:0000256" key="1">
    <source>
        <dbReference type="SAM" id="MobiDB-lite"/>
    </source>
</evidence>
<dbReference type="Proteomes" id="UP001375382">
    <property type="component" value="Unassembled WGS sequence"/>
</dbReference>
<dbReference type="EMBL" id="JALAAR010000001">
    <property type="protein sequence ID" value="MEH8015794.1"/>
    <property type="molecule type" value="Genomic_DNA"/>
</dbReference>
<sequence>MMDSIFDRLTQKDPGQDVNEEKFGTETFEDEAVTTQSEQSDVDRTELRVREAVQELLRFGLLEESLKPNLYRNAVRSFNVLNNVLEPLDLLAELDDVRGLVYLKVMKSDVINETEDEWSHTLVRKQRLNLEQSLLIALLRQYFVASEQEAGSGSSRAVVAVDELIPQMQVYLGELGSEARERTRMLNLLDQLKDHGLVTAPDKNDRVTIRPIISHLANPENLQVLLHSLKVRAQSQGEPMSDGSDV</sequence>
<feature type="region of interest" description="Disordered" evidence="1">
    <location>
        <begin position="1"/>
        <end position="40"/>
    </location>
</feature>
<organism evidence="2 3">
    <name type="scientific">Rheinheimera muenzenbergensis</name>
    <dbReference type="NCBI Taxonomy" id="1193628"/>
    <lineage>
        <taxon>Bacteria</taxon>
        <taxon>Pseudomonadati</taxon>
        <taxon>Pseudomonadota</taxon>
        <taxon>Gammaproteobacteria</taxon>
        <taxon>Chromatiales</taxon>
        <taxon>Chromatiaceae</taxon>
        <taxon>Rheinheimera</taxon>
    </lineage>
</organism>
<reference evidence="2 3" key="1">
    <citation type="journal article" date="2023" name="Ecotoxicol. Environ. Saf.">
        <title>Mercury remediation potential of mercury-resistant strain Rheinheimera metallidurans sp. nov. isolated from a municipal waste dumping site.</title>
        <authorList>
            <person name="Yadav V."/>
            <person name="Manjhi A."/>
            <person name="Vadakedath N."/>
        </authorList>
    </citation>
    <scope>NUCLEOTIDE SEQUENCE [LARGE SCALE GENOMIC DNA]</scope>
    <source>
        <strain evidence="2 3">E-49</strain>
    </source>
</reference>
<accession>A0ABU8C1K0</accession>
<protein>
    <submittedName>
        <fullName evidence="2">DUF4194 domain-containing protein</fullName>
    </submittedName>
</protein>
<dbReference type="Pfam" id="PF13835">
    <property type="entry name" value="DUF4194"/>
    <property type="match status" value="1"/>
</dbReference>
<dbReference type="InterPro" id="IPR025449">
    <property type="entry name" value="JetB"/>
</dbReference>